<keyword evidence="3" id="KW-1185">Reference proteome</keyword>
<gene>
    <name evidence="2" type="ORF">LEM8419_00459</name>
</gene>
<keyword evidence="1" id="KW-0812">Transmembrane</keyword>
<proteinExistence type="predicted"/>
<dbReference type="EMBL" id="CAKLPZ010000001">
    <property type="protein sequence ID" value="CAH0999162.1"/>
    <property type="molecule type" value="Genomic_DNA"/>
</dbReference>
<evidence type="ECO:0000313" key="3">
    <source>
        <dbReference type="Proteomes" id="UP000837803"/>
    </source>
</evidence>
<evidence type="ECO:0000313" key="2">
    <source>
        <dbReference type="EMBL" id="CAH0999162.1"/>
    </source>
</evidence>
<evidence type="ECO:0000256" key="1">
    <source>
        <dbReference type="SAM" id="Phobius"/>
    </source>
</evidence>
<dbReference type="Proteomes" id="UP000837803">
    <property type="component" value="Unassembled WGS sequence"/>
</dbReference>
<name>A0ABM9AWP8_9BACT</name>
<keyword evidence="1" id="KW-1133">Transmembrane helix</keyword>
<protein>
    <recommendedName>
        <fullName evidence="4">Aspartyl protease</fullName>
    </recommendedName>
</protein>
<keyword evidence="1" id="KW-0472">Membrane</keyword>
<reference evidence="2" key="1">
    <citation type="submission" date="2021-12" db="EMBL/GenBank/DDBJ databases">
        <authorList>
            <person name="Rodrigo-Torres L."/>
            <person name="Arahal R. D."/>
            <person name="Lucena T."/>
        </authorList>
    </citation>
    <scope>NUCLEOTIDE SEQUENCE</scope>
    <source>
        <strain evidence="2">CECT 8419</strain>
    </source>
</reference>
<dbReference type="RefSeq" id="WP_238749359.1">
    <property type="nucleotide sequence ID" value="NZ_CAKLPZ010000001.1"/>
</dbReference>
<feature type="transmembrane region" description="Helical" evidence="1">
    <location>
        <begin position="46"/>
        <end position="63"/>
    </location>
</feature>
<comment type="caution">
    <text evidence="2">The sequence shown here is derived from an EMBL/GenBank/DDBJ whole genome shotgun (WGS) entry which is preliminary data.</text>
</comment>
<organism evidence="2 3">
    <name type="scientific">Neolewinella maritima</name>
    <dbReference type="NCBI Taxonomy" id="1383882"/>
    <lineage>
        <taxon>Bacteria</taxon>
        <taxon>Pseudomonadati</taxon>
        <taxon>Bacteroidota</taxon>
        <taxon>Saprospiria</taxon>
        <taxon>Saprospirales</taxon>
        <taxon>Lewinellaceae</taxon>
        <taxon>Neolewinella</taxon>
    </lineage>
</organism>
<sequence length="221" mass="24774">MNFPLHGSLPVLPYASTSFPEAAGPPPRYATSKAAVYLYEAPQTSFSATLFVASIVLFFAWLVNLFFPYVGYLVIGVCVVIWIVDLITGYLKRRRFGGAALTVRMRDDGAWEYLLDTGARTALVDSTIGLRVQRTYPKVDTDGQQHTRTEPLLQQGVHLLDSLTGQPGGRLLRGTIPTSKTILPPSGHYTDGRVEWYVHFVHPQRWWLHLERSISITVTRL</sequence>
<evidence type="ECO:0008006" key="4">
    <source>
        <dbReference type="Google" id="ProtNLM"/>
    </source>
</evidence>
<accession>A0ABM9AWP8</accession>
<feature type="transmembrane region" description="Helical" evidence="1">
    <location>
        <begin position="69"/>
        <end position="91"/>
    </location>
</feature>